<evidence type="ECO:0000256" key="1">
    <source>
        <dbReference type="SAM" id="SignalP"/>
    </source>
</evidence>
<sequence>MKTSTKTWIGLSALFGNALAREMPVDAELAAELYDSGLRHEQIMSLKEDTWEKLRTEGVFESTQYKSFDQSTDYVACEDGVAAYVPGDPEYTFRCKALDLYDFKTHAELGSGYGRGAGSWGWTNHEGREFVAIAQEDGTAFAEVSERGKLIYLGRLPQYTTALPSLWREIKGYKSYVVIGSEAYDHGVQIFDLRKLENINPARPRNFSNEEDLDGWWNDLLPLGRSHNVATNEERNYGLATGFQPRNGNLGAGLAFFDLTDPSNPRTLGGSGLDGYVHDAQCLVYRGPDRKYSGRDICYGYNEDSLTIYDVEDKQNIRIISRTSYENAAYTHQGWVLDTQWQTHLILDDEYDEVNVTRTGRYAYPVSYIWDISSLERPRQTGTYTGPRRGIDHNQFVVDGFSHQSNYGLGYTVLDLRSVPRDPTGRGVREVAYFDIYPEDDNQPGGGLESFVGTWSHYPYFKSGYVVINTMARGAFVVRRSGKKATWP</sequence>
<keyword evidence="1" id="KW-0732">Signal</keyword>
<feature type="signal peptide" evidence="1">
    <location>
        <begin position="1"/>
        <end position="20"/>
    </location>
</feature>
<dbReference type="PANTHER" id="PTHR38787">
    <property type="entry name" value="REGULATORY P DOMAIN-CONTAINING PROTEIN"/>
    <property type="match status" value="1"/>
</dbReference>
<dbReference type="InterPro" id="IPR027589">
    <property type="entry name" value="Choice_anch_B"/>
</dbReference>
<feature type="chain" id="PRO_5001771234" evidence="1">
    <location>
        <begin position="21"/>
        <end position="488"/>
    </location>
</feature>
<dbReference type="EMBL" id="KL648604">
    <property type="protein sequence ID" value="KEY67804.1"/>
    <property type="molecule type" value="Genomic_DNA"/>
</dbReference>
<reference evidence="2 3" key="1">
    <citation type="journal article" date="2014" name="BMC Genomics">
        <title>Comparative genome sequencing reveals chemotype-specific gene clusters in the toxigenic black mold Stachybotrys.</title>
        <authorList>
            <person name="Semeiks J."/>
            <person name="Borek D."/>
            <person name="Otwinowski Z."/>
            <person name="Grishin N.V."/>
        </authorList>
    </citation>
    <scope>NUCLEOTIDE SEQUENCE [LARGE SCALE GENOMIC DNA]</scope>
    <source>
        <strain evidence="3">CBS 109288 / IBT 7711</strain>
    </source>
</reference>
<name>A0A084AR75_STACB</name>
<organism evidence="2 3">
    <name type="scientific">Stachybotrys chartarum (strain CBS 109288 / IBT 7711)</name>
    <name type="common">Toxic black mold</name>
    <name type="synonym">Stilbospora chartarum</name>
    <dbReference type="NCBI Taxonomy" id="1280523"/>
    <lineage>
        <taxon>Eukaryota</taxon>
        <taxon>Fungi</taxon>
        <taxon>Dikarya</taxon>
        <taxon>Ascomycota</taxon>
        <taxon>Pezizomycotina</taxon>
        <taxon>Sordariomycetes</taxon>
        <taxon>Hypocreomycetidae</taxon>
        <taxon>Hypocreales</taxon>
        <taxon>Stachybotryaceae</taxon>
        <taxon>Stachybotrys</taxon>
    </lineage>
</organism>
<evidence type="ECO:0000313" key="3">
    <source>
        <dbReference type="Proteomes" id="UP000028045"/>
    </source>
</evidence>
<evidence type="ECO:0000313" key="2">
    <source>
        <dbReference type="EMBL" id="KEY67804.1"/>
    </source>
</evidence>
<protein>
    <submittedName>
        <fullName evidence="2">Uncharacterized protein</fullName>
    </submittedName>
</protein>
<keyword evidence="3" id="KW-1185">Reference proteome</keyword>
<dbReference type="NCBIfam" id="TIGR04312">
    <property type="entry name" value="choice_anch_B"/>
    <property type="match status" value="1"/>
</dbReference>
<dbReference type="AlphaFoldDB" id="A0A084AR75"/>
<dbReference type="OrthoDB" id="2099887at2759"/>
<accession>A0A084AR75</accession>
<dbReference type="PANTHER" id="PTHR38787:SF3">
    <property type="entry name" value="REGULATORY P DOMAIN-CONTAINING PROTEIN"/>
    <property type="match status" value="1"/>
</dbReference>
<proteinExistence type="predicted"/>
<dbReference type="Proteomes" id="UP000028045">
    <property type="component" value="Unassembled WGS sequence"/>
</dbReference>
<gene>
    <name evidence="2" type="ORF">S7711_04116</name>
</gene>
<dbReference type="HOGENOM" id="CLU_031217_0_0_1"/>
<dbReference type="GO" id="GO:0005576">
    <property type="term" value="C:extracellular region"/>
    <property type="evidence" value="ECO:0007669"/>
    <property type="project" value="TreeGrafter"/>
</dbReference>